<feature type="non-terminal residue" evidence="1">
    <location>
        <position position="1"/>
    </location>
</feature>
<organism evidence="1 2">
    <name type="scientific">Irpex rosettiformis</name>
    <dbReference type="NCBI Taxonomy" id="378272"/>
    <lineage>
        <taxon>Eukaryota</taxon>
        <taxon>Fungi</taxon>
        <taxon>Dikarya</taxon>
        <taxon>Basidiomycota</taxon>
        <taxon>Agaricomycotina</taxon>
        <taxon>Agaricomycetes</taxon>
        <taxon>Polyporales</taxon>
        <taxon>Irpicaceae</taxon>
        <taxon>Irpex</taxon>
    </lineage>
</organism>
<evidence type="ECO:0000313" key="2">
    <source>
        <dbReference type="Proteomes" id="UP001055072"/>
    </source>
</evidence>
<accession>A0ACB8TXY1</accession>
<keyword evidence="2" id="KW-1185">Reference proteome</keyword>
<name>A0ACB8TXY1_9APHY</name>
<proteinExistence type="predicted"/>
<protein>
    <submittedName>
        <fullName evidence="1">Uncharacterized protein</fullName>
    </submittedName>
</protein>
<dbReference type="EMBL" id="MU274922">
    <property type="protein sequence ID" value="KAI0086714.1"/>
    <property type="molecule type" value="Genomic_DNA"/>
</dbReference>
<dbReference type="Proteomes" id="UP001055072">
    <property type="component" value="Unassembled WGS sequence"/>
</dbReference>
<reference evidence="1" key="1">
    <citation type="journal article" date="2021" name="Environ. Microbiol.">
        <title>Gene family expansions and transcriptome signatures uncover fungal adaptations to wood decay.</title>
        <authorList>
            <person name="Hage H."/>
            <person name="Miyauchi S."/>
            <person name="Viragh M."/>
            <person name="Drula E."/>
            <person name="Min B."/>
            <person name="Chaduli D."/>
            <person name="Navarro D."/>
            <person name="Favel A."/>
            <person name="Norest M."/>
            <person name="Lesage-Meessen L."/>
            <person name="Balint B."/>
            <person name="Merenyi Z."/>
            <person name="de Eugenio L."/>
            <person name="Morin E."/>
            <person name="Martinez A.T."/>
            <person name="Baldrian P."/>
            <person name="Stursova M."/>
            <person name="Martinez M.J."/>
            <person name="Novotny C."/>
            <person name="Magnuson J.K."/>
            <person name="Spatafora J.W."/>
            <person name="Maurice S."/>
            <person name="Pangilinan J."/>
            <person name="Andreopoulos W."/>
            <person name="LaButti K."/>
            <person name="Hundley H."/>
            <person name="Na H."/>
            <person name="Kuo A."/>
            <person name="Barry K."/>
            <person name="Lipzen A."/>
            <person name="Henrissat B."/>
            <person name="Riley R."/>
            <person name="Ahrendt S."/>
            <person name="Nagy L.G."/>
            <person name="Grigoriev I.V."/>
            <person name="Martin F."/>
            <person name="Rosso M.N."/>
        </authorList>
    </citation>
    <scope>NUCLEOTIDE SEQUENCE</scope>
    <source>
        <strain evidence="1">CBS 384.51</strain>
    </source>
</reference>
<gene>
    <name evidence="1" type="ORF">BDY19DRAFT_894429</name>
</gene>
<comment type="caution">
    <text evidence="1">The sequence shown here is derived from an EMBL/GenBank/DDBJ whole genome shotgun (WGS) entry which is preliminary data.</text>
</comment>
<sequence>HIDLRDASNGWSCGNSLGDTPDQPGCEPGRFHIVGLGVFVQLRYRLQVWFTGLLRHGGTPPLVPSQYTLAGWEKRVFVISYPASGILSGEARHSFASIPYQKSPLYLPPEMTGASVLGDSPPFYTNHATIAQDGWVTMDRPSLMNFIVRGALQYTRWILRQLPPDCGIEVDANKFIQSVSYLEENSESRVNPDDWTLAPDSDVQHPFSE</sequence>
<evidence type="ECO:0000313" key="1">
    <source>
        <dbReference type="EMBL" id="KAI0086714.1"/>
    </source>
</evidence>